<evidence type="ECO:0000313" key="4">
    <source>
        <dbReference type="Proteomes" id="UP001139028"/>
    </source>
</evidence>
<feature type="chain" id="PRO_5040893312" evidence="1">
    <location>
        <begin position="22"/>
        <end position="321"/>
    </location>
</feature>
<dbReference type="AlphaFoldDB" id="A0A9X2ERA6"/>
<dbReference type="GO" id="GO:0005975">
    <property type="term" value="P:carbohydrate metabolic process"/>
    <property type="evidence" value="ECO:0007669"/>
    <property type="project" value="InterPro"/>
</dbReference>
<dbReference type="Pfam" id="PF01522">
    <property type="entry name" value="Polysacc_deac_1"/>
    <property type="match status" value="1"/>
</dbReference>
<dbReference type="PANTHER" id="PTHR43123">
    <property type="entry name" value="POLYSACCHARIDE DEACETYLASE-RELATED"/>
    <property type="match status" value="1"/>
</dbReference>
<reference evidence="3" key="1">
    <citation type="journal article" date="2022" name="Arch. Microbiol.">
        <title>Microbulbifer okhotskensis sp. nov., isolated from a deep bottom sediment of the Okhotsk Sea.</title>
        <authorList>
            <person name="Romanenko L."/>
            <person name="Kurilenko V."/>
            <person name="Otstavnykh N."/>
            <person name="Velansky P."/>
            <person name="Isaeva M."/>
            <person name="Mikhailov V."/>
        </authorList>
    </citation>
    <scope>NUCLEOTIDE SEQUENCE</scope>
    <source>
        <strain evidence="3">OS29</strain>
    </source>
</reference>
<name>A0A9X2ERA6_9GAMM</name>
<sequence length="321" mass="36709">MQLRCLFVFFLSAILFFYTAAAEETNPERYWPAGAQLVISLSMQFEATAQDAHAEGPFGPMNEKYPDTVTPTWYDYGMNEGIPRMLDLWDKHGIKVTSHMVGRAVELNTSLAKEVVQRGHEAAGHGQAWTEQYSLGREEEYQANAKSISIIEKITGQRPVGYNAFGMRHSKNTLDILQQLGFIYHVDNVARDEPFLIFLNNKPLVVVPYTVRNNDFFRYDSYSPMTSAAFLQELKDEFDVLYEEGEKKRRMMSISVHDRMATPAMIKALDTFLNYAKQHKGVAFMRKDEIARWILQQNNVPVATKRETLQAIGKSLPEGME</sequence>
<dbReference type="Gene3D" id="3.20.20.370">
    <property type="entry name" value="Glycoside hydrolase/deacetylase"/>
    <property type="match status" value="1"/>
</dbReference>
<evidence type="ECO:0000313" key="3">
    <source>
        <dbReference type="EMBL" id="MCO1336952.1"/>
    </source>
</evidence>
<accession>A0A9X2ERA6</accession>
<dbReference type="PANTHER" id="PTHR43123:SF1">
    <property type="entry name" value="POLYSACCHARIDE DEACETYLASE-RELATED"/>
    <property type="match status" value="1"/>
</dbReference>
<comment type="caution">
    <text evidence="3">The sequence shown here is derived from an EMBL/GenBank/DDBJ whole genome shotgun (WGS) entry which is preliminary data.</text>
</comment>
<dbReference type="Proteomes" id="UP001139028">
    <property type="component" value="Unassembled WGS sequence"/>
</dbReference>
<evidence type="ECO:0000259" key="2">
    <source>
        <dbReference type="PROSITE" id="PS51677"/>
    </source>
</evidence>
<dbReference type="GO" id="GO:0016810">
    <property type="term" value="F:hydrolase activity, acting on carbon-nitrogen (but not peptide) bonds"/>
    <property type="evidence" value="ECO:0007669"/>
    <property type="project" value="InterPro"/>
</dbReference>
<protein>
    <submittedName>
        <fullName evidence="3">Polysaccharide deacetylase family protein</fullName>
    </submittedName>
</protein>
<dbReference type="RefSeq" id="WP_252473051.1">
    <property type="nucleotide sequence ID" value="NZ_JALBWM010000251.1"/>
</dbReference>
<gene>
    <name evidence="3" type="ORF">MO867_21730</name>
</gene>
<evidence type="ECO:0000256" key="1">
    <source>
        <dbReference type="SAM" id="SignalP"/>
    </source>
</evidence>
<dbReference type="InterPro" id="IPR011330">
    <property type="entry name" value="Glyco_hydro/deAcase_b/a-brl"/>
</dbReference>
<feature type="domain" description="NodB homology" evidence="2">
    <location>
        <begin position="68"/>
        <end position="285"/>
    </location>
</feature>
<proteinExistence type="predicted"/>
<keyword evidence="1" id="KW-0732">Signal</keyword>
<dbReference type="PROSITE" id="PS51677">
    <property type="entry name" value="NODB"/>
    <property type="match status" value="1"/>
</dbReference>
<dbReference type="InterPro" id="IPR002509">
    <property type="entry name" value="NODB_dom"/>
</dbReference>
<dbReference type="EMBL" id="JALBWM010000251">
    <property type="protein sequence ID" value="MCO1336952.1"/>
    <property type="molecule type" value="Genomic_DNA"/>
</dbReference>
<organism evidence="3 4">
    <name type="scientific">Microbulbifer okhotskensis</name>
    <dbReference type="NCBI Taxonomy" id="2926617"/>
    <lineage>
        <taxon>Bacteria</taxon>
        <taxon>Pseudomonadati</taxon>
        <taxon>Pseudomonadota</taxon>
        <taxon>Gammaproteobacteria</taxon>
        <taxon>Cellvibrionales</taxon>
        <taxon>Microbulbiferaceae</taxon>
        <taxon>Microbulbifer</taxon>
    </lineage>
</organism>
<feature type="signal peptide" evidence="1">
    <location>
        <begin position="1"/>
        <end position="21"/>
    </location>
</feature>
<dbReference type="SUPFAM" id="SSF88713">
    <property type="entry name" value="Glycoside hydrolase/deacetylase"/>
    <property type="match status" value="1"/>
</dbReference>
<keyword evidence="4" id="KW-1185">Reference proteome</keyword>